<evidence type="ECO:0000313" key="5">
    <source>
        <dbReference type="EMBL" id="OGY84668.1"/>
    </source>
</evidence>
<evidence type="ECO:0000256" key="2">
    <source>
        <dbReference type="ARBA" id="ARBA00012720"/>
    </source>
</evidence>
<dbReference type="PANTHER" id="PTHR10242">
    <property type="entry name" value="8-OXOGUANINE DNA GLYCOSYLASE"/>
    <property type="match status" value="1"/>
</dbReference>
<dbReference type="CDD" id="cd00056">
    <property type="entry name" value="ENDO3c"/>
    <property type="match status" value="1"/>
</dbReference>
<proteinExistence type="inferred from homology"/>
<dbReference type="Gene3D" id="1.10.340.30">
    <property type="entry name" value="Hypothetical protein, domain 2"/>
    <property type="match status" value="1"/>
</dbReference>
<comment type="catalytic activity">
    <reaction evidence="3">
        <text>2'-deoxyribonucleotide-(2'-deoxyribose 5'-phosphate)-2'-deoxyribonucleotide-DNA = a 3'-end 2'-deoxyribonucleotide-(2,3-dehydro-2,3-deoxyribose 5'-phosphate)-DNA + a 5'-end 5'-phospho-2'-deoxyribonucleoside-DNA + H(+)</text>
        <dbReference type="Rhea" id="RHEA:66592"/>
        <dbReference type="Rhea" id="RHEA-COMP:13180"/>
        <dbReference type="Rhea" id="RHEA-COMP:16897"/>
        <dbReference type="Rhea" id="RHEA-COMP:17067"/>
        <dbReference type="ChEBI" id="CHEBI:15378"/>
        <dbReference type="ChEBI" id="CHEBI:136412"/>
        <dbReference type="ChEBI" id="CHEBI:157695"/>
        <dbReference type="ChEBI" id="CHEBI:167181"/>
        <dbReference type="EC" id="4.2.99.18"/>
    </reaction>
</comment>
<dbReference type="InterPro" id="IPR011257">
    <property type="entry name" value="DNA_glycosylase"/>
</dbReference>
<dbReference type="STRING" id="1798543.A2898_00995"/>
<comment type="similarity">
    <text evidence="1">Belongs to the type-1 OGG1 family.</text>
</comment>
<comment type="caution">
    <text evidence="5">The sequence shown here is derived from an EMBL/GenBank/DDBJ whole genome shotgun (WGS) entry which is preliminary data.</text>
</comment>
<dbReference type="InterPro" id="IPR003265">
    <property type="entry name" value="HhH-GPD_domain"/>
</dbReference>
<dbReference type="EC" id="4.2.99.18" evidence="2"/>
<organism evidence="5 6">
    <name type="scientific">Candidatus Kerfeldbacteria bacterium RIFCSPLOWO2_01_FULL_48_11</name>
    <dbReference type="NCBI Taxonomy" id="1798543"/>
    <lineage>
        <taxon>Bacteria</taxon>
        <taxon>Candidatus Kerfeldiibacteriota</taxon>
    </lineage>
</organism>
<name>A0A1G2B638_9BACT</name>
<feature type="domain" description="HhH-GPD" evidence="4">
    <location>
        <begin position="143"/>
        <end position="311"/>
    </location>
</feature>
<dbReference type="GO" id="GO:0006284">
    <property type="term" value="P:base-excision repair"/>
    <property type="evidence" value="ECO:0007669"/>
    <property type="project" value="InterPro"/>
</dbReference>
<protein>
    <recommendedName>
        <fullName evidence="2">DNA-(apurinic or apyrimidinic site) lyase</fullName>
        <ecNumber evidence="2">4.2.99.18</ecNumber>
    </recommendedName>
</protein>
<dbReference type="InterPro" id="IPR037046">
    <property type="entry name" value="AlkA_N_sf"/>
</dbReference>
<dbReference type="SUPFAM" id="SSF48150">
    <property type="entry name" value="DNA-glycosylase"/>
    <property type="match status" value="1"/>
</dbReference>
<dbReference type="Proteomes" id="UP000179164">
    <property type="component" value="Unassembled WGS sequence"/>
</dbReference>
<dbReference type="InterPro" id="IPR052054">
    <property type="entry name" value="Oxidative_DNA_repair_enzyme"/>
</dbReference>
<dbReference type="SMART" id="SM00478">
    <property type="entry name" value="ENDO3c"/>
    <property type="match status" value="1"/>
</dbReference>
<dbReference type="GO" id="GO:0140078">
    <property type="term" value="F:class I DNA-(apurinic or apyrimidinic site) endonuclease activity"/>
    <property type="evidence" value="ECO:0007669"/>
    <property type="project" value="UniProtKB-EC"/>
</dbReference>
<evidence type="ECO:0000313" key="6">
    <source>
        <dbReference type="Proteomes" id="UP000179164"/>
    </source>
</evidence>
<reference evidence="5 6" key="1">
    <citation type="journal article" date="2016" name="Nat. Commun.">
        <title>Thousands of microbial genomes shed light on interconnected biogeochemical processes in an aquifer system.</title>
        <authorList>
            <person name="Anantharaman K."/>
            <person name="Brown C.T."/>
            <person name="Hug L.A."/>
            <person name="Sharon I."/>
            <person name="Castelle C.J."/>
            <person name="Probst A.J."/>
            <person name="Thomas B.C."/>
            <person name="Singh A."/>
            <person name="Wilkins M.J."/>
            <person name="Karaoz U."/>
            <person name="Brodie E.L."/>
            <person name="Williams K.H."/>
            <person name="Hubbard S.S."/>
            <person name="Banfield J.F."/>
        </authorList>
    </citation>
    <scope>NUCLEOTIDE SEQUENCE [LARGE SCALE GENOMIC DNA]</scope>
</reference>
<dbReference type="AlphaFoldDB" id="A0A1G2B638"/>
<dbReference type="EMBL" id="MHKE01000005">
    <property type="protein sequence ID" value="OGY84668.1"/>
    <property type="molecule type" value="Genomic_DNA"/>
</dbReference>
<gene>
    <name evidence="5" type="ORF">A2898_00995</name>
</gene>
<accession>A0A1G2B638</accession>
<evidence type="ECO:0000259" key="4">
    <source>
        <dbReference type="SMART" id="SM00478"/>
    </source>
</evidence>
<dbReference type="Gene3D" id="3.30.310.20">
    <property type="entry name" value="DNA-3-methyladenine glycosylase AlkA, N-terminal domain"/>
    <property type="match status" value="1"/>
</dbReference>
<evidence type="ECO:0000256" key="3">
    <source>
        <dbReference type="ARBA" id="ARBA00044632"/>
    </source>
</evidence>
<sequence length="324" mass="38719">MLIRLFHSHSFTIRPLPPFHFDGTFHKPSHFPNKLQLDRWEPGKYWQSLWLGKKLYGLKIVDRGATAKPALRVTVYTNTAIKSDEIKRLKREIAWRFELDTDLKEFNRLAKKDKRFFPIFKKWIGMRNASQYTLYELLVIAIVLQNATVRRSQQMLDALLAKFGTHMFFDRKEFWAIWLPAALQRASEQTLRNLKIGYRAKFFKRLSKDFSDGKIDEHRLRGLSKKDAKEELMHLYGVGPETARILLFEAFHHVDTFDHVAPWQGKIYSRLFYGKKAVAASQIRKDILKRYGTYSMLAVHYIWEDVFWRRKNEHIEWLEREIRL</sequence>
<dbReference type="PANTHER" id="PTHR10242:SF2">
    <property type="entry name" value="N-GLYCOSYLASE_DNA LYASE"/>
    <property type="match status" value="1"/>
</dbReference>
<evidence type="ECO:0000256" key="1">
    <source>
        <dbReference type="ARBA" id="ARBA00010679"/>
    </source>
</evidence>